<keyword evidence="1 2" id="KW-0694">RNA-binding</keyword>
<evidence type="ECO:0000256" key="3">
    <source>
        <dbReference type="SAM" id="MobiDB-lite"/>
    </source>
</evidence>
<feature type="domain" description="RRM" evidence="4">
    <location>
        <begin position="62"/>
        <end position="140"/>
    </location>
</feature>
<dbReference type="SUPFAM" id="SSF54928">
    <property type="entry name" value="RNA-binding domain, RBD"/>
    <property type="match status" value="1"/>
</dbReference>
<comment type="caution">
    <text evidence="5">The sequence shown here is derived from an EMBL/GenBank/DDBJ whole genome shotgun (WGS) entry which is preliminary data.</text>
</comment>
<dbReference type="GO" id="GO:0003723">
    <property type="term" value="F:RNA binding"/>
    <property type="evidence" value="ECO:0007669"/>
    <property type="project" value="UniProtKB-UniRule"/>
</dbReference>
<dbReference type="PROSITE" id="PS50102">
    <property type="entry name" value="RRM"/>
    <property type="match status" value="1"/>
</dbReference>
<organism evidence="5 6">
    <name type="scientific">Fusarium mangiferae</name>
    <name type="common">Mango malformation disease fungus</name>
    <dbReference type="NCBI Taxonomy" id="192010"/>
    <lineage>
        <taxon>Eukaryota</taxon>
        <taxon>Fungi</taxon>
        <taxon>Dikarya</taxon>
        <taxon>Ascomycota</taxon>
        <taxon>Pezizomycotina</taxon>
        <taxon>Sordariomycetes</taxon>
        <taxon>Hypocreomycetidae</taxon>
        <taxon>Hypocreales</taxon>
        <taxon>Nectriaceae</taxon>
        <taxon>Fusarium</taxon>
        <taxon>Fusarium fujikuroi species complex</taxon>
    </lineage>
</organism>
<dbReference type="Gene3D" id="3.30.70.330">
    <property type="match status" value="1"/>
</dbReference>
<reference evidence="6" key="1">
    <citation type="journal article" date="2016" name="Genome Biol. Evol.">
        <title>Comparative 'omics' of the Fusarium fujikuroi species complex highlights differences in genetic potential and metabolite synthesis.</title>
        <authorList>
            <person name="Niehaus E.-M."/>
            <person name="Muensterkoetter M."/>
            <person name="Proctor R.H."/>
            <person name="Brown D.W."/>
            <person name="Sharon A."/>
            <person name="Idan Y."/>
            <person name="Oren-Young L."/>
            <person name="Sieber C.M."/>
            <person name="Novak O."/>
            <person name="Pencik A."/>
            <person name="Tarkowska D."/>
            <person name="Hromadova K."/>
            <person name="Freeman S."/>
            <person name="Maymon M."/>
            <person name="Elazar M."/>
            <person name="Youssef S.A."/>
            <person name="El-Shabrawy E.S.M."/>
            <person name="Shalaby A.B.A."/>
            <person name="Houterman P."/>
            <person name="Brock N.L."/>
            <person name="Burkhardt I."/>
            <person name="Tsavkelova E.A."/>
            <person name="Dickschat J.S."/>
            <person name="Galuszka P."/>
            <person name="Gueldener U."/>
            <person name="Tudzynski B."/>
        </authorList>
    </citation>
    <scope>NUCLEOTIDE SEQUENCE [LARGE SCALE GENOMIC DNA]</scope>
    <source>
        <strain evidence="6">MRC7560</strain>
    </source>
</reference>
<evidence type="ECO:0000256" key="2">
    <source>
        <dbReference type="PROSITE-ProRule" id="PRU00176"/>
    </source>
</evidence>
<evidence type="ECO:0000313" key="6">
    <source>
        <dbReference type="Proteomes" id="UP000184255"/>
    </source>
</evidence>
<dbReference type="RefSeq" id="XP_041691260.1">
    <property type="nucleotide sequence ID" value="XM_041825928.1"/>
</dbReference>
<evidence type="ECO:0000259" key="4">
    <source>
        <dbReference type="PROSITE" id="PS50102"/>
    </source>
</evidence>
<dbReference type="Pfam" id="PF00076">
    <property type="entry name" value="RRM_1"/>
    <property type="match status" value="1"/>
</dbReference>
<dbReference type="InterPro" id="IPR052462">
    <property type="entry name" value="SLIRP/GR-RBP-like"/>
</dbReference>
<keyword evidence="6" id="KW-1185">Reference proteome</keyword>
<dbReference type="SMART" id="SM00360">
    <property type="entry name" value="RRM"/>
    <property type="match status" value="1"/>
</dbReference>
<proteinExistence type="predicted"/>
<dbReference type="InterPro" id="IPR000504">
    <property type="entry name" value="RRM_dom"/>
</dbReference>
<dbReference type="InterPro" id="IPR035979">
    <property type="entry name" value="RBD_domain_sf"/>
</dbReference>
<feature type="region of interest" description="Disordered" evidence="3">
    <location>
        <begin position="128"/>
        <end position="154"/>
    </location>
</feature>
<dbReference type="GeneID" id="65086076"/>
<gene>
    <name evidence="5" type="ORF">FMAN_06812</name>
</gene>
<protein>
    <recommendedName>
        <fullName evidence="4">RRM domain-containing protein</fullName>
    </recommendedName>
</protein>
<dbReference type="InterPro" id="IPR012677">
    <property type="entry name" value="Nucleotide-bd_a/b_plait_sf"/>
</dbReference>
<dbReference type="Proteomes" id="UP000184255">
    <property type="component" value="Unassembled WGS sequence"/>
</dbReference>
<accession>A0A1L7UL00</accession>
<sequence>MFQFWEKFCNIRYLIGSLNFNTGAWGYFNNLLQYLGLYQWPSKAAGQIDTYPSPDSNVIDGAKLHVDNISWDTTEDTLLQVFSEYGDVTDTVVMRDTETGHSRHFGFVTFSTYEEACDARQGLHNEEVDGRRLRVREAPKRRQEGQESDKYKMA</sequence>
<dbReference type="PANTHER" id="PTHR48027">
    <property type="entry name" value="HETEROGENEOUS NUCLEAR RIBONUCLEOPROTEIN 87F-RELATED"/>
    <property type="match status" value="1"/>
</dbReference>
<name>A0A1L7UL00_FUSMA</name>
<dbReference type="AlphaFoldDB" id="A0A1L7UL00"/>
<evidence type="ECO:0000313" key="5">
    <source>
        <dbReference type="EMBL" id="CVL08755.1"/>
    </source>
</evidence>
<evidence type="ECO:0000256" key="1">
    <source>
        <dbReference type="ARBA" id="ARBA00022884"/>
    </source>
</evidence>
<dbReference type="VEuPathDB" id="FungiDB:FMAN_06812"/>
<dbReference type="EMBL" id="FCQH01000025">
    <property type="protein sequence ID" value="CVL08755.1"/>
    <property type="molecule type" value="Genomic_DNA"/>
</dbReference>